<dbReference type="GO" id="GO:0030973">
    <property type="term" value="F:molybdate ion binding"/>
    <property type="evidence" value="ECO:0007669"/>
    <property type="project" value="TreeGrafter"/>
</dbReference>
<feature type="signal peptide" evidence="6">
    <location>
        <begin position="1"/>
        <end position="26"/>
    </location>
</feature>
<accession>A0A0J1I960</accession>
<keyword evidence="2 5" id="KW-0500">Molybdenum</keyword>
<evidence type="ECO:0000256" key="2">
    <source>
        <dbReference type="ARBA" id="ARBA00022505"/>
    </source>
</evidence>
<dbReference type="PROSITE" id="PS51257">
    <property type="entry name" value="PROKAR_LIPOPROTEIN"/>
    <property type="match status" value="1"/>
</dbReference>
<evidence type="ECO:0000313" key="8">
    <source>
        <dbReference type="Proteomes" id="UP000036045"/>
    </source>
</evidence>
<reference evidence="7 8" key="1">
    <citation type="submission" date="2015-05" db="EMBL/GenBank/DDBJ databases">
        <title>Whole genome sequence and identification of bacterial endophytes from Costus igneus.</title>
        <authorList>
            <person name="Lee Y.P."/>
            <person name="Gan H.M."/>
            <person name="Eng W."/>
            <person name="Wheatley M.S."/>
            <person name="Caraballo A."/>
            <person name="Polter S."/>
            <person name="Savka M.A."/>
            <person name="Hudson A.O."/>
        </authorList>
    </citation>
    <scope>NUCLEOTIDE SEQUENCE [LARGE SCALE GENOMIC DNA]</scope>
    <source>
        <strain evidence="7 8">RIT379</strain>
    </source>
</reference>
<sequence length="264" mass="28865">MMKKHFQPIILLITILILASCSNKQGQSAASKQEPISLTISAAASMQDALESIKEKFEKEHPDITLTFNFGSSGALQQQISQGAPVDLFLSAAEDKMALLIKDGFIRDSDHMNLVKNNLVLITNKQADTTIDNFADLETLDTEKIAIGIPESVPAGNYAKETLQSLHIWEKIQENIVPAKDVRQVLSYVETNNVAAGIVYGTDAKASATVQVAAIADEASHSPIVYPLGIIKDSKHYQAAKVFYDYLQTPISLEVFKENGFIVN</sequence>
<name>A0A0J1I960_NIACI</name>
<dbReference type="Proteomes" id="UP000036045">
    <property type="component" value="Unassembled WGS sequence"/>
</dbReference>
<dbReference type="InterPro" id="IPR050682">
    <property type="entry name" value="ModA/WtpA"/>
</dbReference>
<dbReference type="InterPro" id="IPR005950">
    <property type="entry name" value="ModA"/>
</dbReference>
<dbReference type="PIRSF" id="PIRSF004846">
    <property type="entry name" value="ModA"/>
    <property type="match status" value="1"/>
</dbReference>
<dbReference type="Gene3D" id="3.40.190.10">
    <property type="entry name" value="Periplasmic binding protein-like II"/>
    <property type="match status" value="2"/>
</dbReference>
<dbReference type="GO" id="GO:0046872">
    <property type="term" value="F:metal ion binding"/>
    <property type="evidence" value="ECO:0007669"/>
    <property type="project" value="UniProtKB-KW"/>
</dbReference>
<proteinExistence type="inferred from homology"/>
<evidence type="ECO:0000256" key="6">
    <source>
        <dbReference type="SAM" id="SignalP"/>
    </source>
</evidence>
<dbReference type="GO" id="GO:1901359">
    <property type="term" value="F:tungstate binding"/>
    <property type="evidence" value="ECO:0007669"/>
    <property type="project" value="UniProtKB-ARBA"/>
</dbReference>
<gene>
    <name evidence="7" type="ORF">ABW02_21330</name>
</gene>
<organism evidence="7 8">
    <name type="scientific">Niallia circulans</name>
    <name type="common">Bacillus circulans</name>
    <dbReference type="NCBI Taxonomy" id="1397"/>
    <lineage>
        <taxon>Bacteria</taxon>
        <taxon>Bacillati</taxon>
        <taxon>Bacillota</taxon>
        <taxon>Bacilli</taxon>
        <taxon>Bacillales</taxon>
        <taxon>Bacillaceae</taxon>
        <taxon>Niallia</taxon>
    </lineage>
</organism>
<keyword evidence="4 6" id="KW-0732">Signal</keyword>
<dbReference type="FunFam" id="3.40.190.10:FF:000035">
    <property type="entry name" value="Molybdate ABC transporter substrate-binding protein"/>
    <property type="match status" value="1"/>
</dbReference>
<feature type="chain" id="PRO_5039518419" evidence="6">
    <location>
        <begin position="27"/>
        <end position="264"/>
    </location>
</feature>
<dbReference type="GO" id="GO:0015689">
    <property type="term" value="P:molybdate ion transport"/>
    <property type="evidence" value="ECO:0007669"/>
    <property type="project" value="InterPro"/>
</dbReference>
<comment type="similarity">
    <text evidence="1">Belongs to the bacterial solute-binding protein ModA family.</text>
</comment>
<dbReference type="Pfam" id="PF13531">
    <property type="entry name" value="SBP_bac_11"/>
    <property type="match status" value="1"/>
</dbReference>
<keyword evidence="8" id="KW-1185">Reference proteome</keyword>
<dbReference type="PATRIC" id="fig|1397.4.peg.3384"/>
<dbReference type="OrthoDB" id="9785015at2"/>
<comment type="caution">
    <text evidence="7">The sequence shown here is derived from an EMBL/GenBank/DDBJ whole genome shotgun (WGS) entry which is preliminary data.</text>
</comment>
<dbReference type="CDD" id="cd13537">
    <property type="entry name" value="PBP2_YvgL_like"/>
    <property type="match status" value="1"/>
</dbReference>
<protein>
    <submittedName>
        <fullName evidence="7">Molybdenum ABC transporter substrate-binding protein</fullName>
    </submittedName>
</protein>
<evidence type="ECO:0000256" key="4">
    <source>
        <dbReference type="ARBA" id="ARBA00022729"/>
    </source>
</evidence>
<dbReference type="NCBIfam" id="TIGR01256">
    <property type="entry name" value="modA"/>
    <property type="match status" value="1"/>
</dbReference>
<feature type="binding site" evidence="5">
    <location>
        <position position="45"/>
    </location>
    <ligand>
        <name>molybdate</name>
        <dbReference type="ChEBI" id="CHEBI:36264"/>
    </ligand>
</feature>
<dbReference type="PANTHER" id="PTHR30632">
    <property type="entry name" value="MOLYBDATE-BINDING PERIPLASMIC PROTEIN"/>
    <property type="match status" value="1"/>
</dbReference>
<feature type="binding site" evidence="5">
    <location>
        <position position="182"/>
    </location>
    <ligand>
        <name>molybdate</name>
        <dbReference type="ChEBI" id="CHEBI:36264"/>
    </ligand>
</feature>
<evidence type="ECO:0000313" key="7">
    <source>
        <dbReference type="EMBL" id="KLV22531.1"/>
    </source>
</evidence>
<evidence type="ECO:0000256" key="5">
    <source>
        <dbReference type="PIRSR" id="PIRSR004846-1"/>
    </source>
</evidence>
<evidence type="ECO:0000256" key="1">
    <source>
        <dbReference type="ARBA" id="ARBA00009175"/>
    </source>
</evidence>
<evidence type="ECO:0000256" key="3">
    <source>
        <dbReference type="ARBA" id="ARBA00022723"/>
    </source>
</evidence>
<feature type="binding site" evidence="5">
    <location>
        <position position="155"/>
    </location>
    <ligand>
        <name>molybdate</name>
        <dbReference type="ChEBI" id="CHEBI:36264"/>
    </ligand>
</feature>
<feature type="binding site" evidence="5">
    <location>
        <position position="200"/>
    </location>
    <ligand>
        <name>molybdate</name>
        <dbReference type="ChEBI" id="CHEBI:36264"/>
    </ligand>
</feature>
<keyword evidence="3 5" id="KW-0479">Metal-binding</keyword>
<dbReference type="AlphaFoldDB" id="A0A0J1I960"/>
<dbReference type="EMBL" id="LDPH01000030">
    <property type="protein sequence ID" value="KLV22531.1"/>
    <property type="molecule type" value="Genomic_DNA"/>
</dbReference>
<dbReference type="SUPFAM" id="SSF53850">
    <property type="entry name" value="Periplasmic binding protein-like II"/>
    <property type="match status" value="1"/>
</dbReference>
<feature type="binding site" evidence="5">
    <location>
        <position position="73"/>
    </location>
    <ligand>
        <name>molybdate</name>
        <dbReference type="ChEBI" id="CHEBI:36264"/>
    </ligand>
</feature>
<dbReference type="PANTHER" id="PTHR30632:SF0">
    <property type="entry name" value="SULFATE-BINDING PROTEIN"/>
    <property type="match status" value="1"/>
</dbReference>
<dbReference type="InterPro" id="IPR041879">
    <property type="entry name" value="YvgL-like_PBP2"/>
</dbReference>